<dbReference type="EMBL" id="LBOW01000003">
    <property type="protein sequence ID" value="KKP45094.1"/>
    <property type="molecule type" value="Genomic_DNA"/>
</dbReference>
<keyword evidence="1" id="KW-0812">Transmembrane</keyword>
<dbReference type="STRING" id="1618566.UR35_C0003G0036"/>
<name>A0A0F9ZLU2_9BACT</name>
<protein>
    <submittedName>
        <fullName evidence="2">Uncharacterized protein</fullName>
    </submittedName>
</protein>
<organism evidence="2 3">
    <name type="scientific">Candidatus Woesebacteria bacterium GW2011_GWB1_33_22</name>
    <dbReference type="NCBI Taxonomy" id="1618566"/>
    <lineage>
        <taxon>Bacteria</taxon>
        <taxon>Candidatus Woeseibacteriota</taxon>
    </lineage>
</organism>
<sequence length="68" mass="7743">MSPKDPQFLYMILVLPSLFGLTLMGEGIYKCAHEEWSGLISVFFGLLFIAMVVFAYFFFSSYMANRGV</sequence>
<dbReference type="AlphaFoldDB" id="A0A0F9ZLU2"/>
<evidence type="ECO:0000313" key="2">
    <source>
        <dbReference type="EMBL" id="KKP45094.1"/>
    </source>
</evidence>
<comment type="caution">
    <text evidence="2">The sequence shown here is derived from an EMBL/GenBank/DDBJ whole genome shotgun (WGS) entry which is preliminary data.</text>
</comment>
<dbReference type="Proteomes" id="UP000034778">
    <property type="component" value="Unassembled WGS sequence"/>
</dbReference>
<proteinExistence type="predicted"/>
<evidence type="ECO:0000256" key="1">
    <source>
        <dbReference type="SAM" id="Phobius"/>
    </source>
</evidence>
<keyword evidence="1" id="KW-1133">Transmembrane helix</keyword>
<evidence type="ECO:0000313" key="3">
    <source>
        <dbReference type="Proteomes" id="UP000034778"/>
    </source>
</evidence>
<feature type="transmembrane region" description="Helical" evidence="1">
    <location>
        <begin position="7"/>
        <end position="24"/>
    </location>
</feature>
<reference evidence="2 3" key="1">
    <citation type="journal article" date="2015" name="Nature">
        <title>rRNA introns, odd ribosomes, and small enigmatic genomes across a large radiation of phyla.</title>
        <authorList>
            <person name="Brown C.T."/>
            <person name="Hug L.A."/>
            <person name="Thomas B.C."/>
            <person name="Sharon I."/>
            <person name="Castelle C.J."/>
            <person name="Singh A."/>
            <person name="Wilkins M.J."/>
            <person name="Williams K.H."/>
            <person name="Banfield J.F."/>
        </authorList>
    </citation>
    <scope>NUCLEOTIDE SEQUENCE [LARGE SCALE GENOMIC DNA]</scope>
</reference>
<accession>A0A0F9ZLU2</accession>
<feature type="transmembrane region" description="Helical" evidence="1">
    <location>
        <begin position="36"/>
        <end position="59"/>
    </location>
</feature>
<keyword evidence="1" id="KW-0472">Membrane</keyword>
<gene>
    <name evidence="2" type="ORF">UR35_C0003G0036</name>
</gene>